<protein>
    <submittedName>
        <fullName evidence="2">Uncharacterized protein</fullName>
    </submittedName>
</protein>
<feature type="compositionally biased region" description="Low complexity" evidence="1">
    <location>
        <begin position="186"/>
        <end position="195"/>
    </location>
</feature>
<feature type="compositionally biased region" description="Polar residues" evidence="1">
    <location>
        <begin position="53"/>
        <end position="80"/>
    </location>
</feature>
<dbReference type="AlphaFoldDB" id="A0A1Y2M6X2"/>
<feature type="compositionally biased region" description="Basic and acidic residues" evidence="1">
    <location>
        <begin position="9"/>
        <end position="18"/>
    </location>
</feature>
<dbReference type="InParanoid" id="A0A1Y2M6X2"/>
<feature type="compositionally biased region" description="Low complexity" evidence="1">
    <location>
        <begin position="137"/>
        <end position="169"/>
    </location>
</feature>
<feature type="region of interest" description="Disordered" evidence="1">
    <location>
        <begin position="1"/>
        <end position="197"/>
    </location>
</feature>
<reference evidence="2 3" key="1">
    <citation type="journal article" date="2017" name="Genome Announc.">
        <title>Genome sequence of the saprophytic ascomycete Epicoccum nigrum ICMP 19927 strain isolated from New Zealand.</title>
        <authorList>
            <person name="Fokin M."/>
            <person name="Fleetwood D."/>
            <person name="Weir B.S."/>
            <person name="Villas-Boas S.G."/>
        </authorList>
    </citation>
    <scope>NUCLEOTIDE SEQUENCE [LARGE SCALE GENOMIC DNA]</scope>
    <source>
        <strain evidence="2 3">ICMP 19927</strain>
    </source>
</reference>
<name>A0A1Y2M6X2_EPING</name>
<feature type="compositionally biased region" description="Polar residues" evidence="1">
    <location>
        <begin position="119"/>
        <end position="132"/>
    </location>
</feature>
<dbReference type="PANTHER" id="PTHR39472">
    <property type="entry name" value="EXPRESSED PROTEIN"/>
    <property type="match status" value="1"/>
</dbReference>
<dbReference type="PANTHER" id="PTHR39472:SF1">
    <property type="entry name" value="EXPRESSED PROTEIN"/>
    <property type="match status" value="1"/>
</dbReference>
<organism evidence="2 3">
    <name type="scientific">Epicoccum nigrum</name>
    <name type="common">Soil fungus</name>
    <name type="synonym">Epicoccum purpurascens</name>
    <dbReference type="NCBI Taxonomy" id="105696"/>
    <lineage>
        <taxon>Eukaryota</taxon>
        <taxon>Fungi</taxon>
        <taxon>Dikarya</taxon>
        <taxon>Ascomycota</taxon>
        <taxon>Pezizomycotina</taxon>
        <taxon>Dothideomycetes</taxon>
        <taxon>Pleosporomycetidae</taxon>
        <taxon>Pleosporales</taxon>
        <taxon>Pleosporineae</taxon>
        <taxon>Didymellaceae</taxon>
        <taxon>Epicoccum</taxon>
    </lineage>
</organism>
<feature type="compositionally biased region" description="Basic residues" evidence="1">
    <location>
        <begin position="19"/>
        <end position="28"/>
    </location>
</feature>
<evidence type="ECO:0000256" key="1">
    <source>
        <dbReference type="SAM" id="MobiDB-lite"/>
    </source>
</evidence>
<dbReference type="STRING" id="105696.A0A1Y2M6X2"/>
<sequence>MQARRWRIHREPQDNARPHREHVRKQQLHSRGATSPRADQQRKGSWSFRDSSHATQTSLHDTGAPTTPTRANHPIQSHAQSGAHATPRPRDPPALWLHYSRHTRPPDNPRAPHARRAMNNYSFLDSSSNSGIPRSAPSPSSSPQQHPPQQQQQHQQQPPNPQMNQMNQMNGGGGQPQNGGGGGGVPLVNGLPSGGQQTDMNHLWSVVQQLSQMLEENKAATQGVLSGVAALQARGLEAGGEDMDALLGGARGEGRENGESAAAQRAAELSTLHARLASADTTISSLSSHAGALTSLVTDYENALTLLLDKLRPFAYNATSSTLALHKHYTSLLDAERATSTQLRLEHADWQAGLARVAQHARNALALQSKSEESLVSENTALREENRVLRGLVGWEERERMEGGSSEDEDEGEGR</sequence>
<evidence type="ECO:0000313" key="2">
    <source>
        <dbReference type="EMBL" id="OSS51257.1"/>
    </source>
</evidence>
<gene>
    <name evidence="2" type="ORF">B5807_03144</name>
</gene>
<evidence type="ECO:0000313" key="3">
    <source>
        <dbReference type="Proteomes" id="UP000193240"/>
    </source>
</evidence>
<dbReference type="Proteomes" id="UP000193240">
    <property type="component" value="Unassembled WGS sequence"/>
</dbReference>
<proteinExistence type="predicted"/>
<dbReference type="OMA" id="ARRAMNN"/>
<accession>A0A1Y2M6X2</accession>
<keyword evidence="3" id="KW-1185">Reference proteome</keyword>
<dbReference type="EMBL" id="KZ107840">
    <property type="protein sequence ID" value="OSS51257.1"/>
    <property type="molecule type" value="Genomic_DNA"/>
</dbReference>
<feature type="compositionally biased region" description="Gly residues" evidence="1">
    <location>
        <begin position="170"/>
        <end position="185"/>
    </location>
</feature>